<evidence type="ECO:0000256" key="5">
    <source>
        <dbReference type="ARBA" id="ARBA00023136"/>
    </source>
</evidence>
<dbReference type="PROSITE" id="PS50156">
    <property type="entry name" value="SSD"/>
    <property type="match status" value="1"/>
</dbReference>
<feature type="domain" description="SSD" evidence="8">
    <location>
        <begin position="1"/>
        <end position="43"/>
    </location>
</feature>
<dbReference type="Pfam" id="PF12349">
    <property type="entry name" value="Sterol-sensing"/>
    <property type="match status" value="1"/>
</dbReference>
<dbReference type="STRING" id="6412.T1G0A9"/>
<keyword evidence="4 7" id="KW-1133">Transmembrane helix</keyword>
<sequence length="56" mass="6023">FQSQTGMCYKRTGATILVTSACNILCFILAAIIPIPAMRTFCLQVSQPVHSSSSCL</sequence>
<evidence type="ECO:0000313" key="9">
    <source>
        <dbReference type="EMBL" id="ESN90494.1"/>
    </source>
</evidence>
<evidence type="ECO:0000256" key="1">
    <source>
        <dbReference type="ARBA" id="ARBA00004141"/>
    </source>
</evidence>
<comment type="subcellular location">
    <subcellularLocation>
        <location evidence="1">Membrane</location>
        <topology evidence="1">Multi-pass membrane protein</topology>
    </subcellularLocation>
</comment>
<dbReference type="Proteomes" id="UP000015101">
    <property type="component" value="Unassembled WGS sequence"/>
</dbReference>
<dbReference type="CTD" id="20214507"/>
<proteinExistence type="inferred from homology"/>
<reference evidence="9 11" key="2">
    <citation type="journal article" date="2013" name="Nature">
        <title>Insights into bilaterian evolution from three spiralian genomes.</title>
        <authorList>
            <person name="Simakov O."/>
            <person name="Marletaz F."/>
            <person name="Cho S.J."/>
            <person name="Edsinger-Gonzales E."/>
            <person name="Havlak P."/>
            <person name="Hellsten U."/>
            <person name="Kuo D.H."/>
            <person name="Larsson T."/>
            <person name="Lv J."/>
            <person name="Arendt D."/>
            <person name="Savage R."/>
            <person name="Osoegawa K."/>
            <person name="de Jong P."/>
            <person name="Grimwood J."/>
            <person name="Chapman J.A."/>
            <person name="Shapiro H."/>
            <person name="Aerts A."/>
            <person name="Otillar R.P."/>
            <person name="Terry A.Y."/>
            <person name="Boore J.L."/>
            <person name="Grigoriev I.V."/>
            <person name="Lindberg D.R."/>
            <person name="Seaver E.C."/>
            <person name="Weisblat D.A."/>
            <person name="Putnam N.H."/>
            <person name="Rokhsar D.S."/>
        </authorList>
    </citation>
    <scope>NUCLEOTIDE SEQUENCE</scope>
</reference>
<dbReference type="InParanoid" id="T1G0A9"/>
<dbReference type="InterPro" id="IPR000731">
    <property type="entry name" value="SSD"/>
</dbReference>
<evidence type="ECO:0000256" key="4">
    <source>
        <dbReference type="ARBA" id="ARBA00022989"/>
    </source>
</evidence>
<reference evidence="10" key="3">
    <citation type="submission" date="2015-06" db="UniProtKB">
        <authorList>
            <consortium name="EnsemblMetazoa"/>
        </authorList>
    </citation>
    <scope>IDENTIFICATION</scope>
</reference>
<dbReference type="InterPro" id="IPR053958">
    <property type="entry name" value="HMGCR/SNAP/NPC1-like_SSD"/>
</dbReference>
<keyword evidence="5 7" id="KW-0472">Membrane</keyword>
<keyword evidence="3 7" id="KW-0812">Transmembrane</keyword>
<dbReference type="GO" id="GO:0016020">
    <property type="term" value="C:membrane"/>
    <property type="evidence" value="ECO:0007669"/>
    <property type="project" value="UniProtKB-SubCell"/>
</dbReference>
<dbReference type="RefSeq" id="XP_009031156.1">
    <property type="nucleotide sequence ID" value="XM_009032908.1"/>
</dbReference>
<dbReference type="GeneID" id="20214507"/>
<organism evidence="10 11">
    <name type="scientific">Helobdella robusta</name>
    <name type="common">Californian leech</name>
    <dbReference type="NCBI Taxonomy" id="6412"/>
    <lineage>
        <taxon>Eukaryota</taxon>
        <taxon>Metazoa</taxon>
        <taxon>Spiralia</taxon>
        <taxon>Lophotrochozoa</taxon>
        <taxon>Annelida</taxon>
        <taxon>Clitellata</taxon>
        <taxon>Hirudinea</taxon>
        <taxon>Rhynchobdellida</taxon>
        <taxon>Glossiphoniidae</taxon>
        <taxon>Helobdella</taxon>
    </lineage>
</organism>
<accession>T1G0A9</accession>
<evidence type="ECO:0000313" key="11">
    <source>
        <dbReference type="Proteomes" id="UP000015101"/>
    </source>
</evidence>
<evidence type="ECO:0000256" key="3">
    <source>
        <dbReference type="ARBA" id="ARBA00022692"/>
    </source>
</evidence>
<evidence type="ECO:0000313" key="10">
    <source>
        <dbReference type="EnsemblMetazoa" id="HelroP70706"/>
    </source>
</evidence>
<evidence type="ECO:0000259" key="8">
    <source>
        <dbReference type="PROSITE" id="PS50156"/>
    </source>
</evidence>
<comment type="similarity">
    <text evidence="2">Belongs to the patched family.</text>
</comment>
<dbReference type="EMBL" id="KB097753">
    <property type="protein sequence ID" value="ESN90494.1"/>
    <property type="molecule type" value="Genomic_DNA"/>
</dbReference>
<dbReference type="EMBL" id="AMQM01002268">
    <property type="status" value="NOT_ANNOTATED_CDS"/>
    <property type="molecule type" value="Genomic_DNA"/>
</dbReference>
<keyword evidence="6" id="KW-0325">Glycoprotein</keyword>
<evidence type="ECO:0000256" key="7">
    <source>
        <dbReference type="SAM" id="Phobius"/>
    </source>
</evidence>
<dbReference type="HOGENOM" id="CLU_3020252_0_0_1"/>
<feature type="transmembrane region" description="Helical" evidence="7">
    <location>
        <begin position="12"/>
        <end position="35"/>
    </location>
</feature>
<evidence type="ECO:0000256" key="2">
    <source>
        <dbReference type="ARBA" id="ARBA00005585"/>
    </source>
</evidence>
<dbReference type="EnsemblMetazoa" id="HelroT70706">
    <property type="protein sequence ID" value="HelroP70706"/>
    <property type="gene ID" value="HelroG70706"/>
</dbReference>
<keyword evidence="11" id="KW-1185">Reference proteome</keyword>
<protein>
    <recommendedName>
        <fullName evidence="8">SSD domain-containing protein</fullName>
    </recommendedName>
</protein>
<evidence type="ECO:0000256" key="6">
    <source>
        <dbReference type="ARBA" id="ARBA00023180"/>
    </source>
</evidence>
<dbReference type="AlphaFoldDB" id="T1G0A9"/>
<reference evidence="11" key="1">
    <citation type="submission" date="2012-12" db="EMBL/GenBank/DDBJ databases">
        <authorList>
            <person name="Hellsten U."/>
            <person name="Grimwood J."/>
            <person name="Chapman J.A."/>
            <person name="Shapiro H."/>
            <person name="Aerts A."/>
            <person name="Otillar R.P."/>
            <person name="Terry A.Y."/>
            <person name="Boore J.L."/>
            <person name="Simakov O."/>
            <person name="Marletaz F."/>
            <person name="Cho S.-J."/>
            <person name="Edsinger-Gonzales E."/>
            <person name="Havlak P."/>
            <person name="Kuo D.-H."/>
            <person name="Larsson T."/>
            <person name="Lv J."/>
            <person name="Arendt D."/>
            <person name="Savage R."/>
            <person name="Osoegawa K."/>
            <person name="de Jong P."/>
            <person name="Lindberg D.R."/>
            <person name="Seaver E.C."/>
            <person name="Weisblat D.A."/>
            <person name="Putnam N.H."/>
            <person name="Grigoriev I.V."/>
            <person name="Rokhsar D.S."/>
        </authorList>
    </citation>
    <scope>NUCLEOTIDE SEQUENCE</scope>
</reference>
<dbReference type="KEGG" id="hro:HELRODRAFT_70706"/>
<name>T1G0A9_HELRO</name>
<gene>
    <name evidence="10" type="primary">20214507</name>
    <name evidence="9" type="ORF">HELRODRAFT_70706</name>
</gene>
<dbReference type="PANTHER" id="PTHR46022:SF1">
    <property type="entry name" value="PROTEIN PATCHED"/>
    <property type="match status" value="1"/>
</dbReference>
<dbReference type="OrthoDB" id="5873834at2759"/>
<dbReference type="PANTHER" id="PTHR46022">
    <property type="entry name" value="PROTEIN PATCHED"/>
    <property type="match status" value="1"/>
</dbReference>